<feature type="domain" description="SGNH hydrolase-type esterase" evidence="1">
    <location>
        <begin position="166"/>
        <end position="267"/>
    </location>
</feature>
<feature type="domain" description="SsfX3-like N-terminal" evidence="2">
    <location>
        <begin position="12"/>
        <end position="97"/>
    </location>
</feature>
<dbReference type="InterPro" id="IPR013830">
    <property type="entry name" value="SGNH_hydro"/>
</dbReference>
<keyword evidence="4" id="KW-1185">Reference proteome</keyword>
<dbReference type="InterPro" id="IPR036514">
    <property type="entry name" value="SGNH_hydro_sf"/>
</dbReference>
<gene>
    <name evidence="3" type="ORF">H924_10045</name>
</gene>
<dbReference type="eggNOG" id="COG2755">
    <property type="taxonomic scope" value="Bacteria"/>
</dbReference>
<protein>
    <submittedName>
        <fullName evidence="3">Uncharacterized protein</fullName>
    </submittedName>
</protein>
<reference evidence="3 4" key="1">
    <citation type="submission" date="2013-02" db="EMBL/GenBank/DDBJ databases">
        <title>The complete genome sequence of Corynebacterium callunae DSM 20147.</title>
        <authorList>
            <person name="Ruckert C."/>
            <person name="Albersmeier A."/>
            <person name="Kalinowski J."/>
        </authorList>
    </citation>
    <scope>NUCLEOTIDE SEQUENCE [LARGE SCALE GENOMIC DNA]</scope>
    <source>
        <strain evidence="3 4">DSM 20147</strain>
    </source>
</reference>
<evidence type="ECO:0000313" key="3">
    <source>
        <dbReference type="EMBL" id="AGG67445.1"/>
    </source>
</evidence>
<dbReference type="InterPro" id="IPR048977">
    <property type="entry name" value="SsfX3-like_N"/>
</dbReference>
<accession>M1UGN7</accession>
<dbReference type="HOGENOM" id="CLU_059193_0_0_11"/>
<dbReference type="Pfam" id="PF14606">
    <property type="entry name" value="Lipase_GDSL_3"/>
    <property type="match status" value="1"/>
</dbReference>
<proteinExistence type="predicted"/>
<dbReference type="Gene3D" id="3.40.50.1110">
    <property type="entry name" value="SGNH hydrolase"/>
    <property type="match status" value="1"/>
</dbReference>
<dbReference type="Pfam" id="PF21181">
    <property type="entry name" value="SsfX3_N"/>
    <property type="match status" value="1"/>
</dbReference>
<dbReference type="PATRIC" id="fig|1121353.3.peg.2049"/>
<name>M1UGN7_9CORY</name>
<sequence>MQHYSVTPNFIHGAIELEVTDRGLVPHRLPAQIRKQFPDPQLMAMERQPSGVRIILRTSAQNITLETCHSRLIYLDSGRPSGRIDVLIDEKLQLSEHTTGGTSTEVNFMSGETTQKTEGNHLCSVTDLAPTEKRVEFWLPYNEEVEIIAIHADAPIAPVAPGTRWINYGSSISQGSNAASPSRIWPALVAQEKQLDLLNLGFGGSAMLDPFMARLIRDQQADVISLEVGINIVNSDAMRLRTFNAALHGFLDTIREGHPTTPIYVISPFYCEIHEQNPGPGAFDTSSFGSGQIRFIAPEKDTSNGRLTLEVVRTAVQDILDNRADENLHLINGAEIFSAADAAVHPLPDNLHPDAASHEIISGRVAKHF</sequence>
<evidence type="ECO:0000313" key="4">
    <source>
        <dbReference type="Proteomes" id="UP000011760"/>
    </source>
</evidence>
<dbReference type="AlphaFoldDB" id="M1UGN7"/>
<dbReference type="OrthoDB" id="2060945at2"/>
<dbReference type="Proteomes" id="UP000011760">
    <property type="component" value="Chromosome"/>
</dbReference>
<dbReference type="Gene3D" id="2.60.120.260">
    <property type="entry name" value="Galactose-binding domain-like"/>
    <property type="match status" value="1"/>
</dbReference>
<dbReference type="KEGG" id="ccn:H924_10045"/>
<dbReference type="SUPFAM" id="SSF52266">
    <property type="entry name" value="SGNH hydrolase"/>
    <property type="match status" value="1"/>
</dbReference>
<dbReference type="STRING" id="1121353.H924_10045"/>
<evidence type="ECO:0000259" key="2">
    <source>
        <dbReference type="Pfam" id="PF21181"/>
    </source>
</evidence>
<dbReference type="EMBL" id="CP004354">
    <property type="protein sequence ID" value="AGG67445.1"/>
    <property type="molecule type" value="Genomic_DNA"/>
</dbReference>
<organism evidence="3 4">
    <name type="scientific">Corynebacterium callunae DSM 20147</name>
    <dbReference type="NCBI Taxonomy" id="1121353"/>
    <lineage>
        <taxon>Bacteria</taxon>
        <taxon>Bacillati</taxon>
        <taxon>Actinomycetota</taxon>
        <taxon>Actinomycetes</taxon>
        <taxon>Mycobacteriales</taxon>
        <taxon>Corynebacteriaceae</taxon>
        <taxon>Corynebacterium</taxon>
    </lineage>
</organism>
<dbReference type="RefSeq" id="WP_015651875.1">
    <property type="nucleotide sequence ID" value="NC_020506.1"/>
</dbReference>
<evidence type="ECO:0000259" key="1">
    <source>
        <dbReference type="Pfam" id="PF14606"/>
    </source>
</evidence>